<dbReference type="Pfam" id="PF01569">
    <property type="entry name" value="PAP2"/>
    <property type="match status" value="1"/>
</dbReference>
<evidence type="ECO:0000259" key="2">
    <source>
        <dbReference type="Pfam" id="PF01569"/>
    </source>
</evidence>
<evidence type="ECO:0000313" key="3">
    <source>
        <dbReference type="EMBL" id="ALI97799.1"/>
    </source>
</evidence>
<dbReference type="CDD" id="cd03398">
    <property type="entry name" value="PAP2_haloperoxidase"/>
    <property type="match status" value="1"/>
</dbReference>
<dbReference type="EMBL" id="CP012643">
    <property type="protein sequence ID" value="ALI97799.1"/>
    <property type="molecule type" value="Genomic_DNA"/>
</dbReference>
<keyword evidence="3" id="KW-0560">Oxidoreductase</keyword>
<keyword evidence="3" id="KW-0575">Peroxidase</keyword>
<dbReference type="KEGG" id="rti:DC20_00855"/>
<keyword evidence="1" id="KW-0732">Signal</keyword>
<dbReference type="Gene3D" id="1.10.606.20">
    <property type="match status" value="1"/>
</dbReference>
<accession>A0A0P0C3Y1</accession>
<gene>
    <name evidence="3" type="ORF">DC20_00855</name>
</gene>
<reference evidence="3 4" key="1">
    <citation type="submission" date="2015-08" db="EMBL/GenBank/DDBJ databases">
        <title>Complete genome sequence of Rufibacter tibetensis strain 1351t, a radiation-resistant bacterium from tibet plateau.</title>
        <authorList>
            <person name="Dai J."/>
        </authorList>
    </citation>
    <scope>NUCLEOTIDE SEQUENCE [LARGE SCALE GENOMIC DNA]</scope>
    <source>
        <strain evidence="3 4">1351</strain>
    </source>
</reference>
<dbReference type="SUPFAM" id="SSF48317">
    <property type="entry name" value="Acid phosphatase/Vanadium-dependent haloperoxidase"/>
    <property type="match status" value="1"/>
</dbReference>
<dbReference type="InterPro" id="IPR000326">
    <property type="entry name" value="PAP2/HPO"/>
</dbReference>
<organism evidence="3 4">
    <name type="scientific">Rufibacter tibetensis</name>
    <dbReference type="NCBI Taxonomy" id="512763"/>
    <lineage>
        <taxon>Bacteria</taxon>
        <taxon>Pseudomonadati</taxon>
        <taxon>Bacteroidota</taxon>
        <taxon>Cytophagia</taxon>
        <taxon>Cytophagales</taxon>
        <taxon>Hymenobacteraceae</taxon>
        <taxon>Rufibacter</taxon>
    </lineage>
</organism>
<feature type="chain" id="PRO_5006042392" evidence="1">
    <location>
        <begin position="19"/>
        <end position="450"/>
    </location>
</feature>
<sequence length="450" mass="50618">MRKLVSVFLVWLALWGCAGPGQEKKQNLDFSSDQISQVINRMTDIMVNDVTNPPLASRFFSYATLAGYEVISQNDSTYQSMHEVLNKYPAITKPQDVTGYSTELSAVLAMLETAKKMQPSGVLLDSMEVKLLDSCRREGLAEEVITASLAYAQGVSKQILAYAKADKYNRISNYPRYTPIEGEGNWYPTPPAYFAPVEPYFNTVRSFTLDTCNQFKPEPPVAFSKDKNSKFFQMLQKTYEGSKNLTQEQSDIASFWDCNPFALQDNGHLQAGLKKISPGAHWLGITGIACKKAKVDFAKAMKVHTLVSISLMDGFISCWDEKFRSNRIRPETAIRKYIDPAYKPLIQTPPFPEYLSGHSTISAASAVILTHYFGDQFKYKDTIEERFGLPAREFNSFQDAAIEAGISRFYGGIHFMDAIENGRKQGLQVGEWVLHKVERKSQTLAALQQK</sequence>
<name>A0A0P0C3Y1_9BACT</name>
<feature type="domain" description="Phosphatidic acid phosphatase type 2/haloperoxidase" evidence="2">
    <location>
        <begin position="322"/>
        <end position="438"/>
    </location>
</feature>
<dbReference type="RefSeq" id="WP_062542100.1">
    <property type="nucleotide sequence ID" value="NZ_CP012643.1"/>
</dbReference>
<dbReference type="InterPro" id="IPR052559">
    <property type="entry name" value="V-haloperoxidase"/>
</dbReference>
<dbReference type="PANTHER" id="PTHR34599:SF1">
    <property type="entry name" value="PHOSPHATIDIC ACID PHOSPHATASE TYPE 2_HALOPEROXIDASE DOMAIN-CONTAINING PROTEIN"/>
    <property type="match status" value="1"/>
</dbReference>
<keyword evidence="4" id="KW-1185">Reference proteome</keyword>
<dbReference type="PATRIC" id="fig|512763.3.peg.191"/>
<dbReference type="PANTHER" id="PTHR34599">
    <property type="entry name" value="PEROXIDASE-RELATED"/>
    <property type="match status" value="1"/>
</dbReference>
<feature type="signal peptide" evidence="1">
    <location>
        <begin position="1"/>
        <end position="18"/>
    </location>
</feature>
<dbReference type="OrthoDB" id="7793240at2"/>
<dbReference type="AlphaFoldDB" id="A0A0P0C3Y1"/>
<dbReference type="STRING" id="512763.DC20_00855"/>
<dbReference type="Proteomes" id="UP000061382">
    <property type="component" value="Chromosome"/>
</dbReference>
<dbReference type="InterPro" id="IPR036938">
    <property type="entry name" value="PAP2/HPO_sf"/>
</dbReference>
<protein>
    <submittedName>
        <fullName evidence="3">Haloperoxidase</fullName>
    </submittedName>
</protein>
<evidence type="ECO:0000313" key="4">
    <source>
        <dbReference type="Proteomes" id="UP000061382"/>
    </source>
</evidence>
<proteinExistence type="predicted"/>
<dbReference type="GO" id="GO:0004601">
    <property type="term" value="F:peroxidase activity"/>
    <property type="evidence" value="ECO:0007669"/>
    <property type="project" value="UniProtKB-KW"/>
</dbReference>
<evidence type="ECO:0000256" key="1">
    <source>
        <dbReference type="SAM" id="SignalP"/>
    </source>
</evidence>